<dbReference type="CDD" id="cd00431">
    <property type="entry name" value="cysteine_hydrolases"/>
    <property type="match status" value="1"/>
</dbReference>
<dbReference type="InterPro" id="IPR050272">
    <property type="entry name" value="Isochorismatase-like_hydrls"/>
</dbReference>
<evidence type="ECO:0000313" key="3">
    <source>
        <dbReference type="EMBL" id="MFC3676037.1"/>
    </source>
</evidence>
<dbReference type="GO" id="GO:0016787">
    <property type="term" value="F:hydrolase activity"/>
    <property type="evidence" value="ECO:0007669"/>
    <property type="project" value="UniProtKB-KW"/>
</dbReference>
<evidence type="ECO:0000259" key="2">
    <source>
        <dbReference type="Pfam" id="PF00857"/>
    </source>
</evidence>
<dbReference type="InterPro" id="IPR000868">
    <property type="entry name" value="Isochorismatase-like_dom"/>
</dbReference>
<dbReference type="InterPro" id="IPR036380">
    <property type="entry name" value="Isochorismatase-like_sf"/>
</dbReference>
<dbReference type="RefSeq" id="WP_379725898.1">
    <property type="nucleotide sequence ID" value="NZ_JBHRYJ010000002.1"/>
</dbReference>
<dbReference type="PANTHER" id="PTHR43540">
    <property type="entry name" value="PEROXYUREIDOACRYLATE/UREIDOACRYLATE AMIDOHYDROLASE-RELATED"/>
    <property type="match status" value="1"/>
</dbReference>
<dbReference type="NCBIfam" id="NF008517">
    <property type="entry name" value="PRK11440.1"/>
    <property type="match status" value="1"/>
</dbReference>
<dbReference type="EMBL" id="JBHRYJ010000002">
    <property type="protein sequence ID" value="MFC3676037.1"/>
    <property type="molecule type" value="Genomic_DNA"/>
</dbReference>
<reference evidence="4" key="1">
    <citation type="journal article" date="2019" name="Int. J. Syst. Evol. Microbiol.">
        <title>The Global Catalogue of Microorganisms (GCM) 10K type strain sequencing project: providing services to taxonomists for standard genome sequencing and annotation.</title>
        <authorList>
            <consortium name="The Broad Institute Genomics Platform"/>
            <consortium name="The Broad Institute Genome Sequencing Center for Infectious Disease"/>
            <person name="Wu L."/>
            <person name="Ma J."/>
        </authorList>
    </citation>
    <scope>NUCLEOTIDE SEQUENCE [LARGE SCALE GENOMIC DNA]</scope>
    <source>
        <strain evidence="4">KCTC 42182</strain>
    </source>
</reference>
<evidence type="ECO:0000256" key="1">
    <source>
        <dbReference type="ARBA" id="ARBA00022801"/>
    </source>
</evidence>
<keyword evidence="1 3" id="KW-0378">Hydrolase</keyword>
<organism evidence="3 4">
    <name type="scientific">Ferrovibrio xuzhouensis</name>
    <dbReference type="NCBI Taxonomy" id="1576914"/>
    <lineage>
        <taxon>Bacteria</taxon>
        <taxon>Pseudomonadati</taxon>
        <taxon>Pseudomonadota</taxon>
        <taxon>Alphaproteobacteria</taxon>
        <taxon>Rhodospirillales</taxon>
        <taxon>Rhodospirillaceae</taxon>
        <taxon>Ferrovibrio</taxon>
    </lineage>
</organism>
<protein>
    <submittedName>
        <fullName evidence="3">Hydrolase</fullName>
    </submittedName>
</protein>
<sequence>MDKLDPRRTALVLIDLQTGILPFGIAPHPAAAVLANAARLAARFRALSAPVALVRVGWTDGFPDVLKQPVDQAPPLPPQLPDTWWDIPAELDHQPSDILITKRQWNAFYGTELDLQLRRRGIDTIVLGGIVTGIGVESTARAGWEQGYGQVLVEDMMSAPNPDHHAFSITTILPRLGRIRSTEMVLAALN</sequence>
<proteinExistence type="predicted"/>
<dbReference type="SUPFAM" id="SSF52499">
    <property type="entry name" value="Isochorismatase-like hydrolases"/>
    <property type="match status" value="1"/>
</dbReference>
<dbReference type="Gene3D" id="3.40.50.850">
    <property type="entry name" value="Isochorismatase-like"/>
    <property type="match status" value="1"/>
</dbReference>
<dbReference type="Proteomes" id="UP001595711">
    <property type="component" value="Unassembled WGS sequence"/>
</dbReference>
<comment type="caution">
    <text evidence="3">The sequence shown here is derived from an EMBL/GenBank/DDBJ whole genome shotgun (WGS) entry which is preliminary data.</text>
</comment>
<feature type="domain" description="Isochorismatase-like" evidence="2">
    <location>
        <begin position="9"/>
        <end position="183"/>
    </location>
</feature>
<dbReference type="Pfam" id="PF00857">
    <property type="entry name" value="Isochorismatase"/>
    <property type="match status" value="1"/>
</dbReference>
<name>A0ABV7VG60_9PROT</name>
<dbReference type="PANTHER" id="PTHR43540:SF7">
    <property type="entry name" value="ISOCHORISMATASE FAMILY PROTEIN YECD"/>
    <property type="match status" value="1"/>
</dbReference>
<accession>A0ABV7VG60</accession>
<gene>
    <name evidence="3" type="ORF">ACFOOQ_10820</name>
</gene>
<evidence type="ECO:0000313" key="4">
    <source>
        <dbReference type="Proteomes" id="UP001595711"/>
    </source>
</evidence>
<keyword evidence="4" id="KW-1185">Reference proteome</keyword>